<dbReference type="AlphaFoldDB" id="A0A1I8BCT5"/>
<evidence type="ECO:0000313" key="2">
    <source>
        <dbReference type="Proteomes" id="UP000095281"/>
    </source>
</evidence>
<feature type="coiled-coil region" evidence="1">
    <location>
        <begin position="58"/>
        <end position="111"/>
    </location>
</feature>
<dbReference type="WBParaSite" id="MhA1_Contig1856.frz3.gene1">
    <property type="protein sequence ID" value="MhA1_Contig1856.frz3.gene1"/>
    <property type="gene ID" value="MhA1_Contig1856.frz3.gene1"/>
</dbReference>
<proteinExistence type="predicted"/>
<keyword evidence="2" id="KW-1185">Reference proteome</keyword>
<reference evidence="3" key="1">
    <citation type="submission" date="2016-11" db="UniProtKB">
        <authorList>
            <consortium name="WormBaseParasite"/>
        </authorList>
    </citation>
    <scope>IDENTIFICATION</scope>
</reference>
<name>A0A1I8BCT5_MELHA</name>
<organism evidence="2 3">
    <name type="scientific">Meloidogyne hapla</name>
    <name type="common">Root-knot nematode worm</name>
    <dbReference type="NCBI Taxonomy" id="6305"/>
    <lineage>
        <taxon>Eukaryota</taxon>
        <taxon>Metazoa</taxon>
        <taxon>Ecdysozoa</taxon>
        <taxon>Nematoda</taxon>
        <taxon>Chromadorea</taxon>
        <taxon>Rhabditida</taxon>
        <taxon>Tylenchina</taxon>
        <taxon>Tylenchomorpha</taxon>
        <taxon>Tylenchoidea</taxon>
        <taxon>Meloidogynidae</taxon>
        <taxon>Meloidogyninae</taxon>
        <taxon>Meloidogyne</taxon>
    </lineage>
</organism>
<protein>
    <submittedName>
        <fullName evidence="3">Homeobox domain-containing protein</fullName>
    </submittedName>
</protein>
<evidence type="ECO:0000256" key="1">
    <source>
        <dbReference type="SAM" id="Coils"/>
    </source>
</evidence>
<dbReference type="Proteomes" id="UP000095281">
    <property type="component" value="Unplaced"/>
</dbReference>
<keyword evidence="1" id="KW-0175">Coiled coil</keyword>
<accession>A0A1I8BCT5</accession>
<sequence>MQIQELQTNHNKEIETYNNEFVILKKQIEEKFTVFKQQNSPKVEERNNTIMDVNTSKIGKLETKINELNDKISNLTIAYVKTITTQSSQISIKHEKEIETLKKEFQEKMEKEISDLNSKFSVLFSENKKSGEENKINNEKLNEQNEFRIKQLETKIKELVDNGKTSEHAINYFKSMSILINDMQINHNKEIGDLKKEFRESISSINSKIYEEENKINDEEIDEFMKNYVLHNPNPTEEEKLRISARILCVSIDKIDGWLENHHKLTKDHKIKENECNSSSEIINDFDIIDYVKGSNGNEENDEEIEKEGEE</sequence>
<evidence type="ECO:0000313" key="3">
    <source>
        <dbReference type="WBParaSite" id="MhA1_Contig1856.frz3.gene1"/>
    </source>
</evidence>